<evidence type="ECO:0000256" key="1">
    <source>
        <dbReference type="SAM" id="MobiDB-lite"/>
    </source>
</evidence>
<feature type="region of interest" description="Disordered" evidence="1">
    <location>
        <begin position="40"/>
        <end position="66"/>
    </location>
</feature>
<dbReference type="InterPro" id="IPR006448">
    <property type="entry name" value="Phage_term_ssu_P27"/>
</dbReference>
<reference evidence="2" key="1">
    <citation type="submission" date="2020-02" db="EMBL/GenBank/DDBJ databases">
        <authorList>
            <person name="Meier V. D."/>
        </authorList>
    </citation>
    <scope>NUCLEOTIDE SEQUENCE</scope>
    <source>
        <strain evidence="2">AVDCRST_MAG04</strain>
    </source>
</reference>
<gene>
    <name evidence="2" type="ORF">AVDCRST_MAG04-3191</name>
</gene>
<protein>
    <submittedName>
        <fullName evidence="2">Uncharacterized protein</fullName>
    </submittedName>
</protein>
<dbReference type="Pfam" id="PF05119">
    <property type="entry name" value="Terminase_4"/>
    <property type="match status" value="1"/>
</dbReference>
<dbReference type="AlphaFoldDB" id="A0A6J4JAB5"/>
<dbReference type="EMBL" id="CADCTL010000231">
    <property type="protein sequence ID" value="CAA9272736.1"/>
    <property type="molecule type" value="Genomic_DNA"/>
</dbReference>
<name>A0A6J4JAB5_9PROT</name>
<proteinExistence type="predicted"/>
<evidence type="ECO:0000313" key="2">
    <source>
        <dbReference type="EMBL" id="CAA9272736.1"/>
    </source>
</evidence>
<organism evidence="2">
    <name type="scientific">uncultured Acetobacteraceae bacterium</name>
    <dbReference type="NCBI Taxonomy" id="169975"/>
    <lineage>
        <taxon>Bacteria</taxon>
        <taxon>Pseudomonadati</taxon>
        <taxon>Pseudomonadota</taxon>
        <taxon>Alphaproteobacteria</taxon>
        <taxon>Acetobacterales</taxon>
        <taxon>Acetobacteraceae</taxon>
        <taxon>environmental samples</taxon>
    </lineage>
</organism>
<sequence>MVRAPHTGLPIQSPWVAVMNRQTEIARKLAAELALPPAQRSRAAASGPSTAQPRGATAALIDKWRF</sequence>
<accession>A0A6J4JAB5</accession>